<sequence length="49" mass="4961">MGKIFKNRKVVLAIVALVVTLVSVGLGTDLGDGTAEAITGVICQVVTCS</sequence>
<keyword evidence="2" id="KW-1185">Reference proteome</keyword>
<protein>
    <submittedName>
        <fullName evidence="1">Holin</fullName>
    </submittedName>
</protein>
<dbReference type="EMBL" id="OR591532">
    <property type="protein sequence ID" value="WNV46796.1"/>
    <property type="molecule type" value="Genomic_DNA"/>
</dbReference>
<dbReference type="Proteomes" id="UP001301544">
    <property type="component" value="Segment"/>
</dbReference>
<evidence type="ECO:0000313" key="2">
    <source>
        <dbReference type="Proteomes" id="UP001301544"/>
    </source>
</evidence>
<proteinExistence type="predicted"/>
<organism evidence="1 2">
    <name type="scientific">Klebsiella phage KL01</name>
    <dbReference type="NCBI Taxonomy" id="3077152"/>
    <lineage>
        <taxon>Viruses</taxon>
        <taxon>Duplodnaviria</taxon>
        <taxon>Heunggongvirae</taxon>
        <taxon>Uroviricota</taxon>
        <taxon>Caudoviricetes</taxon>
        <taxon>Autographivirales</taxon>
        <taxon>Autographivirales incertae sedis</taxon>
        <taxon>Reminisvirus</taxon>
        <taxon>Reminisvirus KL01</taxon>
    </lineage>
</organism>
<accession>A0AA96PYD4</accession>
<reference evidence="1 2" key="1">
    <citation type="submission" date="2023-09" db="EMBL/GenBank/DDBJ databases">
        <title>A novel Klebsiella quasipneumoniae phage indicates co-existence of ecological risk and microbial resource in karst system.</title>
        <authorList>
            <person name="Liu Y."/>
        </authorList>
    </citation>
    <scope>NUCLEOTIDE SEQUENCE [LARGE SCALE GENOMIC DNA]</scope>
</reference>
<name>A0AA96PYD4_9CAUD</name>
<evidence type="ECO:0000313" key="1">
    <source>
        <dbReference type="EMBL" id="WNV46796.1"/>
    </source>
</evidence>